<dbReference type="PROSITE" id="PS51897">
    <property type="entry name" value="ANNEXIN_2"/>
    <property type="match status" value="4"/>
</dbReference>
<dbReference type="GO" id="GO:0005544">
    <property type="term" value="F:calcium-dependent phospholipid binding"/>
    <property type="evidence" value="ECO:0007669"/>
    <property type="project" value="UniProtKB-KW"/>
</dbReference>
<dbReference type="PANTHER" id="PTHR10502:SF233">
    <property type="entry name" value="ANNEXIN B9"/>
    <property type="match status" value="1"/>
</dbReference>
<sequence length="377" mass="43687">MATVIFHHPFDSESDAVALNEAINNLGKNGDETLIHILGNRTNEQRKRIMETYKSMFNQELRDRLLCKLTGHFQKVIDLLLMPLPEYYAKLIRRAIYGPGKDDDLLLEILCTITNIQIRQIKEIYQCRFGKTLEDSILNDCQSKFKHMLLLICKAERNEGIVSLDKVRNDAESLFEAGEAQWETDEAAFNTLFAFESYEHLRFVFQEYEDITGRTLSEAIESETSGYMKKALLTIVRCVENTPAYFARKLYRALKGQTRDDKSLIRIVEYEDITGRTLSEAIESETSGYMKKALLTIVRCVENTPAYFARKLYRALKGQTRDDKSLIRIVVSRCEIDMVFIKNEYQKKFKECLEDAIRGDEPENYEKLLVALVTLDK</sequence>
<accession>A0A8T0E0S3</accession>
<dbReference type="InterPro" id="IPR001464">
    <property type="entry name" value="Annexin"/>
</dbReference>
<protein>
    <submittedName>
        <fullName evidence="6">Annexin A13 like protein</fullName>
    </submittedName>
</protein>
<gene>
    <name evidence="6" type="ORF">HNY73_022073</name>
</gene>
<dbReference type="GO" id="GO:0005737">
    <property type="term" value="C:cytoplasm"/>
    <property type="evidence" value="ECO:0007669"/>
    <property type="project" value="TreeGrafter"/>
</dbReference>
<dbReference type="GO" id="GO:0012506">
    <property type="term" value="C:vesicle membrane"/>
    <property type="evidence" value="ECO:0007669"/>
    <property type="project" value="TreeGrafter"/>
</dbReference>
<keyword evidence="3" id="KW-0106">Calcium</keyword>
<dbReference type="GO" id="GO:0032509">
    <property type="term" value="P:endosome transport via multivesicular body sorting pathway"/>
    <property type="evidence" value="ECO:0007669"/>
    <property type="project" value="TreeGrafter"/>
</dbReference>
<keyword evidence="4" id="KW-0041">Annexin</keyword>
<keyword evidence="5" id="KW-0111">Calcium/phospholipid-binding</keyword>
<evidence type="ECO:0000256" key="4">
    <source>
        <dbReference type="ARBA" id="ARBA00023216"/>
    </source>
</evidence>
<dbReference type="GO" id="GO:0005886">
    <property type="term" value="C:plasma membrane"/>
    <property type="evidence" value="ECO:0007669"/>
    <property type="project" value="TreeGrafter"/>
</dbReference>
<dbReference type="PANTHER" id="PTHR10502">
    <property type="entry name" value="ANNEXIN"/>
    <property type="match status" value="1"/>
</dbReference>
<comment type="similarity">
    <text evidence="1">Belongs to the annexin family.</text>
</comment>
<reference evidence="6" key="2">
    <citation type="submission" date="2020-06" db="EMBL/GenBank/DDBJ databases">
        <authorList>
            <person name="Sheffer M."/>
        </authorList>
    </citation>
    <scope>NUCLEOTIDE SEQUENCE</scope>
</reference>
<keyword evidence="7" id="KW-1185">Reference proteome</keyword>
<dbReference type="EMBL" id="JABXBU010002231">
    <property type="protein sequence ID" value="KAF8763946.1"/>
    <property type="molecule type" value="Genomic_DNA"/>
</dbReference>
<evidence type="ECO:0000313" key="7">
    <source>
        <dbReference type="Proteomes" id="UP000807504"/>
    </source>
</evidence>
<dbReference type="AlphaFoldDB" id="A0A8T0E0S3"/>
<evidence type="ECO:0000256" key="3">
    <source>
        <dbReference type="ARBA" id="ARBA00022837"/>
    </source>
</evidence>
<evidence type="ECO:0000256" key="5">
    <source>
        <dbReference type="ARBA" id="ARBA00023302"/>
    </source>
</evidence>
<dbReference type="GO" id="GO:0005509">
    <property type="term" value="F:calcium ion binding"/>
    <property type="evidence" value="ECO:0007669"/>
    <property type="project" value="InterPro"/>
</dbReference>
<keyword evidence="2" id="KW-0677">Repeat</keyword>
<dbReference type="Proteomes" id="UP000807504">
    <property type="component" value="Unassembled WGS sequence"/>
</dbReference>
<dbReference type="SUPFAM" id="SSF47874">
    <property type="entry name" value="Annexin"/>
    <property type="match status" value="2"/>
</dbReference>
<evidence type="ECO:0000256" key="2">
    <source>
        <dbReference type="ARBA" id="ARBA00022737"/>
    </source>
</evidence>
<dbReference type="InterPro" id="IPR018502">
    <property type="entry name" value="Annexin_repeat"/>
</dbReference>
<evidence type="ECO:0000256" key="1">
    <source>
        <dbReference type="ARBA" id="ARBA00007831"/>
    </source>
</evidence>
<dbReference type="PRINTS" id="PR00196">
    <property type="entry name" value="ANNEXIN"/>
</dbReference>
<dbReference type="Pfam" id="PF00191">
    <property type="entry name" value="Annexin"/>
    <property type="match status" value="4"/>
</dbReference>
<proteinExistence type="inferred from homology"/>
<name>A0A8T0E0S3_ARGBR</name>
<comment type="caution">
    <text evidence="6">The sequence shown here is derived from an EMBL/GenBank/DDBJ whole genome shotgun (WGS) entry which is preliminary data.</text>
</comment>
<organism evidence="6 7">
    <name type="scientific">Argiope bruennichi</name>
    <name type="common">Wasp spider</name>
    <name type="synonym">Aranea bruennichi</name>
    <dbReference type="NCBI Taxonomy" id="94029"/>
    <lineage>
        <taxon>Eukaryota</taxon>
        <taxon>Metazoa</taxon>
        <taxon>Ecdysozoa</taxon>
        <taxon>Arthropoda</taxon>
        <taxon>Chelicerata</taxon>
        <taxon>Arachnida</taxon>
        <taxon>Araneae</taxon>
        <taxon>Araneomorphae</taxon>
        <taxon>Entelegynae</taxon>
        <taxon>Araneoidea</taxon>
        <taxon>Araneidae</taxon>
        <taxon>Argiope</taxon>
    </lineage>
</organism>
<dbReference type="FunFam" id="1.10.220.10:FF:000002">
    <property type="entry name" value="Annexin"/>
    <property type="match status" value="1"/>
</dbReference>
<dbReference type="GO" id="GO:0005634">
    <property type="term" value="C:nucleus"/>
    <property type="evidence" value="ECO:0007669"/>
    <property type="project" value="TreeGrafter"/>
</dbReference>
<dbReference type="GO" id="GO:0001786">
    <property type="term" value="F:phosphatidylserine binding"/>
    <property type="evidence" value="ECO:0007669"/>
    <property type="project" value="TreeGrafter"/>
</dbReference>
<dbReference type="Gene3D" id="1.10.220.10">
    <property type="entry name" value="Annexin"/>
    <property type="match status" value="5"/>
</dbReference>
<dbReference type="SMART" id="SM00335">
    <property type="entry name" value="ANX"/>
    <property type="match status" value="5"/>
</dbReference>
<dbReference type="InterPro" id="IPR037104">
    <property type="entry name" value="Annexin_sf"/>
</dbReference>
<reference evidence="6" key="1">
    <citation type="journal article" date="2020" name="bioRxiv">
        <title>Chromosome-level reference genome of the European wasp spider Argiope bruennichi: a resource for studies on range expansion and evolutionary adaptation.</title>
        <authorList>
            <person name="Sheffer M.M."/>
            <person name="Hoppe A."/>
            <person name="Krehenwinkel H."/>
            <person name="Uhl G."/>
            <person name="Kuss A.W."/>
            <person name="Jensen L."/>
            <person name="Jensen C."/>
            <person name="Gillespie R.G."/>
            <person name="Hoff K.J."/>
            <person name="Prost S."/>
        </authorList>
    </citation>
    <scope>NUCLEOTIDE SEQUENCE</scope>
</reference>
<evidence type="ECO:0000313" key="6">
    <source>
        <dbReference type="EMBL" id="KAF8763946.1"/>
    </source>
</evidence>
<dbReference type="FunFam" id="1.10.220.10:FF:000001">
    <property type="entry name" value="Annexin"/>
    <property type="match status" value="1"/>
</dbReference>